<accession>A0AAW3RZ94</accession>
<reference evidence="1 2" key="1">
    <citation type="submission" date="2020-07" db="EMBL/GenBank/DDBJ databases">
        <title>Updated taxonomy of Pectobacterium genus in the CIRM-CFBP bacterial collection: when new species reveal old endemic population.</title>
        <authorList>
            <person name="Pedron J."/>
            <person name="Barny M.A."/>
            <person name="Portier P."/>
        </authorList>
    </citation>
    <scope>NUCLEOTIDE SEQUENCE [LARGE SCALE GENOMIC DNA]</scope>
    <source>
        <strain evidence="1 2">CFBP5669</strain>
    </source>
</reference>
<dbReference type="InterPro" id="IPR013382">
    <property type="entry name" value="CRISPR-assoc_prot_Cse2"/>
</dbReference>
<dbReference type="Gene3D" id="1.10.520.40">
    <property type="entry name" value="CRISPR-associated protein Cse2"/>
    <property type="match status" value="1"/>
</dbReference>
<dbReference type="NCBIfam" id="TIGR02548">
    <property type="entry name" value="casB_cse2"/>
    <property type="match status" value="1"/>
</dbReference>
<dbReference type="RefSeq" id="WP_180790594.1">
    <property type="nucleotide sequence ID" value="NZ_CAKLIO010000009.1"/>
</dbReference>
<proteinExistence type="predicted"/>
<organism evidence="1 2">
    <name type="scientific">Pectobacterium versatile</name>
    <dbReference type="NCBI Taxonomy" id="2488639"/>
    <lineage>
        <taxon>Bacteria</taxon>
        <taxon>Pseudomonadati</taxon>
        <taxon>Pseudomonadota</taxon>
        <taxon>Gammaproteobacteria</taxon>
        <taxon>Enterobacterales</taxon>
        <taxon>Pectobacteriaceae</taxon>
        <taxon>Pectobacterium</taxon>
    </lineage>
</organism>
<sequence length="220" mass="24597">MANTADFLVINKDDAKKISDWFEALQNRHSAAGNGRARRAELRRATPPYGVLICPGYHDLAGKLAARLEKEHRIVALAIFVSVAAHAEKNTLKTSFAAQLGKEPGRDRPFLSPLRFERLQRAQTPEELYRQLFRAVQIRGEAGVNLPSLADGIFLWADEWQARQENRAPTLHPLRRNAVRWACEYAQASQNITADEPDTTAMLTTAMLTTETSTTASDKE</sequence>
<dbReference type="Proteomes" id="UP000584405">
    <property type="component" value="Unassembled WGS sequence"/>
</dbReference>
<name>A0AAW3RZ94_9GAMM</name>
<dbReference type="EMBL" id="JACDRT010000022">
    <property type="protein sequence ID" value="MBA0161160.1"/>
    <property type="molecule type" value="Genomic_DNA"/>
</dbReference>
<gene>
    <name evidence="1" type="primary">casB</name>
    <name evidence="1" type="ORF">H0253_20210</name>
</gene>
<dbReference type="CDD" id="cd09731">
    <property type="entry name" value="Cse2_I-E"/>
    <property type="match status" value="1"/>
</dbReference>
<protein>
    <submittedName>
        <fullName evidence="1">Type I-E CRISPR-associated protein Cse2/CasB</fullName>
    </submittedName>
</protein>
<dbReference type="InterPro" id="IPR038287">
    <property type="entry name" value="Cse2_sf"/>
</dbReference>
<evidence type="ECO:0000313" key="1">
    <source>
        <dbReference type="EMBL" id="MBA0161160.1"/>
    </source>
</evidence>
<comment type="caution">
    <text evidence="1">The sequence shown here is derived from an EMBL/GenBank/DDBJ whole genome shotgun (WGS) entry which is preliminary data.</text>
</comment>
<dbReference type="Pfam" id="PF09485">
    <property type="entry name" value="CRISPR_Cse2"/>
    <property type="match status" value="1"/>
</dbReference>
<evidence type="ECO:0000313" key="2">
    <source>
        <dbReference type="Proteomes" id="UP000584405"/>
    </source>
</evidence>
<dbReference type="AlphaFoldDB" id="A0AAW3RZ94"/>